<feature type="region of interest" description="Disordered" evidence="5">
    <location>
        <begin position="425"/>
        <end position="474"/>
    </location>
</feature>
<dbReference type="Pfam" id="PF01363">
    <property type="entry name" value="FYVE"/>
    <property type="match status" value="1"/>
</dbReference>
<evidence type="ECO:0000313" key="7">
    <source>
        <dbReference type="EMBL" id="OQS05160.1"/>
    </source>
</evidence>
<feature type="compositionally biased region" description="Polar residues" evidence="5">
    <location>
        <begin position="371"/>
        <end position="384"/>
    </location>
</feature>
<dbReference type="STRING" id="74557.A0A1W0A554"/>
<gene>
    <name evidence="7" type="ORF">THRCLA_02664</name>
</gene>
<evidence type="ECO:0000256" key="4">
    <source>
        <dbReference type="PROSITE-ProRule" id="PRU00091"/>
    </source>
</evidence>
<evidence type="ECO:0000256" key="3">
    <source>
        <dbReference type="ARBA" id="ARBA00022833"/>
    </source>
</evidence>
<keyword evidence="2 4" id="KW-0863">Zinc-finger</keyword>
<comment type="caution">
    <text evidence="7">The sequence shown here is derived from an EMBL/GenBank/DDBJ whole genome shotgun (WGS) entry which is preliminary data.</text>
</comment>
<feature type="compositionally biased region" description="Low complexity" evidence="5">
    <location>
        <begin position="427"/>
        <end position="439"/>
    </location>
</feature>
<evidence type="ECO:0000256" key="5">
    <source>
        <dbReference type="SAM" id="MobiDB-lite"/>
    </source>
</evidence>
<feature type="region of interest" description="Disordered" evidence="5">
    <location>
        <begin position="363"/>
        <end position="384"/>
    </location>
</feature>
<evidence type="ECO:0000259" key="6">
    <source>
        <dbReference type="PROSITE" id="PS50178"/>
    </source>
</evidence>
<dbReference type="InterPro" id="IPR000306">
    <property type="entry name" value="Znf_FYVE"/>
</dbReference>
<dbReference type="Gene3D" id="3.30.40.10">
    <property type="entry name" value="Zinc/RING finger domain, C3HC4 (zinc finger)"/>
    <property type="match status" value="1"/>
</dbReference>
<feature type="domain" description="FYVE-type" evidence="6">
    <location>
        <begin position="288"/>
        <end position="354"/>
    </location>
</feature>
<dbReference type="OrthoDB" id="68108at2759"/>
<evidence type="ECO:0000256" key="2">
    <source>
        <dbReference type="ARBA" id="ARBA00022771"/>
    </source>
</evidence>
<keyword evidence="3" id="KW-0862">Zinc</keyword>
<evidence type="ECO:0000256" key="1">
    <source>
        <dbReference type="ARBA" id="ARBA00022723"/>
    </source>
</evidence>
<dbReference type="CDD" id="cd00065">
    <property type="entry name" value="FYVE_like_SF"/>
    <property type="match status" value="1"/>
</dbReference>
<dbReference type="PROSITE" id="PS50178">
    <property type="entry name" value="ZF_FYVE"/>
    <property type="match status" value="1"/>
</dbReference>
<dbReference type="EMBL" id="JNBS01000494">
    <property type="protein sequence ID" value="OQS05160.1"/>
    <property type="molecule type" value="Genomic_DNA"/>
</dbReference>
<dbReference type="Proteomes" id="UP000243217">
    <property type="component" value="Unassembled WGS sequence"/>
</dbReference>
<dbReference type="InterPro" id="IPR011011">
    <property type="entry name" value="Znf_FYVE_PHD"/>
</dbReference>
<dbReference type="PANTHER" id="PTHR13510:SF44">
    <property type="entry name" value="RABENOSYN-5"/>
    <property type="match status" value="1"/>
</dbReference>
<evidence type="ECO:0000313" key="8">
    <source>
        <dbReference type="Proteomes" id="UP000243217"/>
    </source>
</evidence>
<dbReference type="AlphaFoldDB" id="A0A1W0A554"/>
<sequence length="474" mass="54005">MLPKIELTQQVYQKHLANMERIMQIALEKNTGWDVNEVNFQKKWDLVATTNDWNVYTHKKKKSLYQVHEYIATGTMKTTIEALQEAFYVRNTQEFRALMALLHEEAALDAALLNITHRRTVNDPGQFFGVKYLKLNAQLVNQDDQEIEYFYLEFAGTRVDALGRLTYFIITEPVAIRSLDDSIPSHVALGERCATVKLYREGVNGTVDVFIRSRLQSLHQGQQKQVKAALTRSQLLSAKMKESCFVFWKSMGVFIPDGLSRDFLALHKESSAPEARRLATGLFTTNWRFSSKLCIVCQKSFNLFRRKSYCRRCGEAACKSCSISIYCIDRPTQASNTNTLAKETFCKACFVAAKVDVTQGRKNGNEVYPDRTTSIETEDGSSSLDSEFTISQDIVQLDSPGRDEHGHCKLTHFTIEMPHKTIDFFPSDSSSSHRNSIESNAISIDENRPRRYSGESSASSVFEHMNALRQPRKF</sequence>
<dbReference type="SUPFAM" id="SSF57903">
    <property type="entry name" value="FYVE/PHD zinc finger"/>
    <property type="match status" value="1"/>
</dbReference>
<reference evidence="7 8" key="1">
    <citation type="journal article" date="2014" name="Genome Biol. Evol.">
        <title>The secreted proteins of Achlya hypogyna and Thraustotheca clavata identify the ancestral oomycete secretome and reveal gene acquisitions by horizontal gene transfer.</title>
        <authorList>
            <person name="Misner I."/>
            <person name="Blouin N."/>
            <person name="Leonard G."/>
            <person name="Richards T.A."/>
            <person name="Lane C.E."/>
        </authorList>
    </citation>
    <scope>NUCLEOTIDE SEQUENCE [LARGE SCALE GENOMIC DNA]</scope>
    <source>
        <strain evidence="7 8">ATCC 34112</strain>
    </source>
</reference>
<dbReference type="InterPro" id="IPR052727">
    <property type="entry name" value="Rab4/Rab5_effector"/>
</dbReference>
<dbReference type="InterPro" id="IPR013083">
    <property type="entry name" value="Znf_RING/FYVE/PHD"/>
</dbReference>
<dbReference type="PANTHER" id="PTHR13510">
    <property type="entry name" value="FYVE-FINGER-CONTAINING RAB5 EFFECTOR PROTEIN RABENOSYN-5-RELATED"/>
    <property type="match status" value="1"/>
</dbReference>
<name>A0A1W0A554_9STRA</name>
<proteinExistence type="predicted"/>
<dbReference type="GO" id="GO:0008270">
    <property type="term" value="F:zinc ion binding"/>
    <property type="evidence" value="ECO:0007669"/>
    <property type="project" value="UniProtKB-KW"/>
</dbReference>
<keyword evidence="1" id="KW-0479">Metal-binding</keyword>
<protein>
    <recommendedName>
        <fullName evidence="6">FYVE-type domain-containing protein</fullName>
    </recommendedName>
</protein>
<dbReference type="InterPro" id="IPR017455">
    <property type="entry name" value="Znf_FYVE-rel"/>
</dbReference>
<accession>A0A1W0A554</accession>
<keyword evidence="8" id="KW-1185">Reference proteome</keyword>
<organism evidence="7 8">
    <name type="scientific">Thraustotheca clavata</name>
    <dbReference type="NCBI Taxonomy" id="74557"/>
    <lineage>
        <taxon>Eukaryota</taxon>
        <taxon>Sar</taxon>
        <taxon>Stramenopiles</taxon>
        <taxon>Oomycota</taxon>
        <taxon>Saprolegniomycetes</taxon>
        <taxon>Saprolegniales</taxon>
        <taxon>Achlyaceae</taxon>
        <taxon>Thraustotheca</taxon>
    </lineage>
</organism>